<gene>
    <name evidence="1" type="ORF">FHS72_001431</name>
</gene>
<protein>
    <submittedName>
        <fullName evidence="1">Uncharacterized protein</fullName>
    </submittedName>
</protein>
<proteinExistence type="predicted"/>
<evidence type="ECO:0000313" key="1">
    <source>
        <dbReference type="EMBL" id="MBB5721819.1"/>
    </source>
</evidence>
<organism evidence="1 2">
    <name type="scientific">Yoonia ponticola</name>
    <dbReference type="NCBI Taxonomy" id="1524255"/>
    <lineage>
        <taxon>Bacteria</taxon>
        <taxon>Pseudomonadati</taxon>
        <taxon>Pseudomonadota</taxon>
        <taxon>Alphaproteobacteria</taxon>
        <taxon>Rhodobacterales</taxon>
        <taxon>Paracoccaceae</taxon>
        <taxon>Yoonia</taxon>
    </lineage>
</organism>
<dbReference type="Proteomes" id="UP000535415">
    <property type="component" value="Unassembled WGS sequence"/>
</dbReference>
<name>A0A7W9BJU3_9RHOB</name>
<dbReference type="AlphaFoldDB" id="A0A7W9BJU3"/>
<sequence>MTLGDSWARFNSWFIASTALSARRVRYKFPSLKIAAMRRPWPALRHGLLLTGAGKLALG</sequence>
<dbReference type="EMBL" id="JACIJM010000003">
    <property type="protein sequence ID" value="MBB5721819.1"/>
    <property type="molecule type" value="Genomic_DNA"/>
</dbReference>
<evidence type="ECO:0000313" key="2">
    <source>
        <dbReference type="Proteomes" id="UP000535415"/>
    </source>
</evidence>
<reference evidence="1 2" key="1">
    <citation type="submission" date="2020-08" db="EMBL/GenBank/DDBJ databases">
        <title>Genomic Encyclopedia of Type Strains, Phase IV (KMG-IV): sequencing the most valuable type-strain genomes for metagenomic binning, comparative biology and taxonomic classification.</title>
        <authorList>
            <person name="Goeker M."/>
        </authorList>
    </citation>
    <scope>NUCLEOTIDE SEQUENCE [LARGE SCALE GENOMIC DNA]</scope>
    <source>
        <strain evidence="1 2">DSM 101064</strain>
    </source>
</reference>
<keyword evidence="2" id="KW-1185">Reference proteome</keyword>
<accession>A0A7W9BJU3</accession>
<comment type="caution">
    <text evidence="1">The sequence shown here is derived from an EMBL/GenBank/DDBJ whole genome shotgun (WGS) entry which is preliminary data.</text>
</comment>